<dbReference type="Gene3D" id="2.60.15.10">
    <property type="entry name" value="F0F1 ATP synthase delta/epsilon subunit, N-terminal"/>
    <property type="match status" value="1"/>
</dbReference>
<dbReference type="SUPFAM" id="SSF51344">
    <property type="entry name" value="Epsilon subunit of F1F0-ATP synthase N-terminal domain"/>
    <property type="match status" value="1"/>
</dbReference>
<name>A0A0G0ZBA2_9BACT</name>
<evidence type="ECO:0000313" key="4">
    <source>
        <dbReference type="Proteomes" id="UP000034320"/>
    </source>
</evidence>
<comment type="caution">
    <text evidence="3">The sequence shown here is derived from an EMBL/GenBank/DDBJ whole genome shotgun (WGS) entry which is preliminary data.</text>
</comment>
<sequence>MTDELLTVEISSPDKQIWHGTAESVSSENSAGVFDILPFHANFITIIEDKPIKIKTLDKTEEFKFANSILYVSLNKVLIYTL</sequence>
<evidence type="ECO:0000313" key="3">
    <source>
        <dbReference type="EMBL" id="KKS45987.1"/>
    </source>
</evidence>
<gene>
    <name evidence="3" type="ORF">UV09_C0024G0002</name>
</gene>
<dbReference type="Proteomes" id="UP000034320">
    <property type="component" value="Unassembled WGS sequence"/>
</dbReference>
<reference evidence="3 4" key="1">
    <citation type="journal article" date="2015" name="Nature">
        <title>rRNA introns, odd ribosomes, and small enigmatic genomes across a large radiation of phyla.</title>
        <authorList>
            <person name="Brown C.T."/>
            <person name="Hug L.A."/>
            <person name="Thomas B.C."/>
            <person name="Sharon I."/>
            <person name="Castelle C.J."/>
            <person name="Singh A."/>
            <person name="Wilkins M.J."/>
            <person name="Williams K.H."/>
            <person name="Banfield J.F."/>
        </authorList>
    </citation>
    <scope>NUCLEOTIDE SEQUENCE [LARGE SCALE GENOMIC DNA]</scope>
</reference>
<dbReference type="GO" id="GO:0045259">
    <property type="term" value="C:proton-transporting ATP synthase complex"/>
    <property type="evidence" value="ECO:0007669"/>
    <property type="project" value="UniProtKB-KW"/>
</dbReference>
<keyword evidence="1" id="KW-0066">ATP synthesis</keyword>
<dbReference type="AlphaFoldDB" id="A0A0G0ZBA2"/>
<organism evidence="3 4">
    <name type="scientific">Candidatus Gottesmanbacteria bacterium GW2011_GWA2_42_18</name>
    <dbReference type="NCBI Taxonomy" id="1618442"/>
    <lineage>
        <taxon>Bacteria</taxon>
        <taxon>Candidatus Gottesmaniibacteriota</taxon>
    </lineage>
</organism>
<dbReference type="InterPro" id="IPR036771">
    <property type="entry name" value="ATPsynth_dsu/esu_N"/>
</dbReference>
<feature type="domain" description="ATP synthase F1 complex delta/epsilon subunit N-terminal" evidence="2">
    <location>
        <begin position="6"/>
        <end position="80"/>
    </location>
</feature>
<protein>
    <submittedName>
        <fullName evidence="3">F0F1-type ATP synthase, epsilon subunit</fullName>
    </submittedName>
</protein>
<dbReference type="Pfam" id="PF02823">
    <property type="entry name" value="ATP-synt_DE_N"/>
    <property type="match status" value="1"/>
</dbReference>
<dbReference type="GO" id="GO:0015986">
    <property type="term" value="P:proton motive force-driven ATP synthesis"/>
    <property type="evidence" value="ECO:0007669"/>
    <property type="project" value="InterPro"/>
</dbReference>
<proteinExistence type="predicted"/>
<keyword evidence="1" id="KW-0139">CF(1)</keyword>
<dbReference type="InterPro" id="IPR020546">
    <property type="entry name" value="ATP_synth_F1_dsu/esu_N"/>
</dbReference>
<evidence type="ECO:0000256" key="1">
    <source>
        <dbReference type="ARBA" id="ARBA00023196"/>
    </source>
</evidence>
<accession>A0A0G0ZBA2</accession>
<dbReference type="EMBL" id="LCDD01000024">
    <property type="protein sequence ID" value="KKS45987.1"/>
    <property type="molecule type" value="Genomic_DNA"/>
</dbReference>
<evidence type="ECO:0000259" key="2">
    <source>
        <dbReference type="Pfam" id="PF02823"/>
    </source>
</evidence>